<accession>A0A0L9TFJ5</accession>
<proteinExistence type="predicted"/>
<feature type="compositionally biased region" description="Low complexity" evidence="1">
    <location>
        <begin position="1"/>
        <end position="16"/>
    </location>
</feature>
<gene>
    <name evidence="2" type="ORF">LR48_Vigan661s002700</name>
</gene>
<reference evidence="3" key="1">
    <citation type="journal article" date="2015" name="Proc. Natl. Acad. Sci. U.S.A.">
        <title>Genome sequencing of adzuki bean (Vigna angularis) provides insight into high starch and low fat accumulation and domestication.</title>
        <authorList>
            <person name="Yang K."/>
            <person name="Tian Z."/>
            <person name="Chen C."/>
            <person name="Luo L."/>
            <person name="Zhao B."/>
            <person name="Wang Z."/>
            <person name="Yu L."/>
            <person name="Li Y."/>
            <person name="Sun Y."/>
            <person name="Li W."/>
            <person name="Chen Y."/>
            <person name="Li Y."/>
            <person name="Zhang Y."/>
            <person name="Ai D."/>
            <person name="Zhao J."/>
            <person name="Shang C."/>
            <person name="Ma Y."/>
            <person name="Wu B."/>
            <person name="Wang M."/>
            <person name="Gao L."/>
            <person name="Sun D."/>
            <person name="Zhang P."/>
            <person name="Guo F."/>
            <person name="Wang W."/>
            <person name="Li Y."/>
            <person name="Wang J."/>
            <person name="Varshney R.K."/>
            <person name="Wang J."/>
            <person name="Ling H.Q."/>
            <person name="Wan P."/>
        </authorList>
    </citation>
    <scope>NUCLEOTIDE SEQUENCE</scope>
    <source>
        <strain evidence="3">cv. Jingnong 6</strain>
    </source>
</reference>
<organism evidence="2 3">
    <name type="scientific">Phaseolus angularis</name>
    <name type="common">Azuki bean</name>
    <name type="synonym">Vigna angularis</name>
    <dbReference type="NCBI Taxonomy" id="3914"/>
    <lineage>
        <taxon>Eukaryota</taxon>
        <taxon>Viridiplantae</taxon>
        <taxon>Streptophyta</taxon>
        <taxon>Embryophyta</taxon>
        <taxon>Tracheophyta</taxon>
        <taxon>Spermatophyta</taxon>
        <taxon>Magnoliopsida</taxon>
        <taxon>eudicotyledons</taxon>
        <taxon>Gunneridae</taxon>
        <taxon>Pentapetalae</taxon>
        <taxon>rosids</taxon>
        <taxon>fabids</taxon>
        <taxon>Fabales</taxon>
        <taxon>Fabaceae</taxon>
        <taxon>Papilionoideae</taxon>
        <taxon>50 kb inversion clade</taxon>
        <taxon>NPAAA clade</taxon>
        <taxon>indigoferoid/millettioid clade</taxon>
        <taxon>Phaseoleae</taxon>
        <taxon>Vigna</taxon>
    </lineage>
</organism>
<dbReference type="EMBL" id="KQ258482">
    <property type="protein sequence ID" value="KOM29390.1"/>
    <property type="molecule type" value="Genomic_DNA"/>
</dbReference>
<feature type="region of interest" description="Disordered" evidence="1">
    <location>
        <begin position="1"/>
        <end position="37"/>
    </location>
</feature>
<dbReference type="Gramene" id="KOM29390">
    <property type="protein sequence ID" value="KOM29390"/>
    <property type="gene ID" value="LR48_Vigan661s002700"/>
</dbReference>
<evidence type="ECO:0000313" key="2">
    <source>
        <dbReference type="EMBL" id="KOM29390.1"/>
    </source>
</evidence>
<name>A0A0L9TFJ5_PHAAN</name>
<dbReference type="AlphaFoldDB" id="A0A0L9TFJ5"/>
<dbReference type="Proteomes" id="UP000053144">
    <property type="component" value="Unassembled WGS sequence"/>
</dbReference>
<evidence type="ECO:0000256" key="1">
    <source>
        <dbReference type="SAM" id="MobiDB-lite"/>
    </source>
</evidence>
<protein>
    <submittedName>
        <fullName evidence="2">Uncharacterized protein</fullName>
    </submittedName>
</protein>
<sequence length="52" mass="5600">MPSAAQERSSQSGRSSRNVEEDARPSQAPTDGGGGAVVEYKLLEEEDVTYEK</sequence>
<evidence type="ECO:0000313" key="3">
    <source>
        <dbReference type="Proteomes" id="UP000053144"/>
    </source>
</evidence>